<comment type="caution">
    <text evidence="6">The sequence shown here is derived from an EMBL/GenBank/DDBJ whole genome shotgun (WGS) entry which is preliminary data.</text>
</comment>
<name>A0ABV8GMW6_9ACTN</name>
<dbReference type="RefSeq" id="WP_379534172.1">
    <property type="nucleotide sequence ID" value="NZ_JBHSBI010000033.1"/>
</dbReference>
<dbReference type="InterPro" id="IPR019826">
    <property type="entry name" value="Carboxylesterase_B_AS"/>
</dbReference>
<reference evidence="7" key="1">
    <citation type="journal article" date="2019" name="Int. J. Syst. Evol. Microbiol.">
        <title>The Global Catalogue of Microorganisms (GCM) 10K type strain sequencing project: providing services to taxonomists for standard genome sequencing and annotation.</title>
        <authorList>
            <consortium name="The Broad Institute Genomics Platform"/>
            <consortium name="The Broad Institute Genome Sequencing Center for Infectious Disease"/>
            <person name="Wu L."/>
            <person name="Ma J."/>
        </authorList>
    </citation>
    <scope>NUCLEOTIDE SEQUENCE [LARGE SCALE GENOMIC DNA]</scope>
    <source>
        <strain evidence="7">TBRC 1276</strain>
    </source>
</reference>
<proteinExistence type="inferred from homology"/>
<organism evidence="6 7">
    <name type="scientific">Nonomuraea purpurea</name>
    <dbReference type="NCBI Taxonomy" id="1849276"/>
    <lineage>
        <taxon>Bacteria</taxon>
        <taxon>Bacillati</taxon>
        <taxon>Actinomycetota</taxon>
        <taxon>Actinomycetes</taxon>
        <taxon>Streptosporangiales</taxon>
        <taxon>Streptosporangiaceae</taxon>
        <taxon>Nonomuraea</taxon>
    </lineage>
</organism>
<feature type="compositionally biased region" description="Basic residues" evidence="4">
    <location>
        <begin position="486"/>
        <end position="496"/>
    </location>
</feature>
<evidence type="ECO:0000313" key="6">
    <source>
        <dbReference type="EMBL" id="MFC4014245.1"/>
    </source>
</evidence>
<dbReference type="Proteomes" id="UP001595851">
    <property type="component" value="Unassembled WGS sequence"/>
</dbReference>
<evidence type="ECO:0000256" key="4">
    <source>
        <dbReference type="SAM" id="MobiDB-lite"/>
    </source>
</evidence>
<dbReference type="PROSITE" id="PS00122">
    <property type="entry name" value="CARBOXYLESTERASE_B_1"/>
    <property type="match status" value="1"/>
</dbReference>
<dbReference type="SUPFAM" id="SSF53474">
    <property type="entry name" value="alpha/beta-Hydrolases"/>
    <property type="match status" value="1"/>
</dbReference>
<evidence type="ECO:0000256" key="1">
    <source>
        <dbReference type="ARBA" id="ARBA00005964"/>
    </source>
</evidence>
<evidence type="ECO:0000313" key="7">
    <source>
        <dbReference type="Proteomes" id="UP001595851"/>
    </source>
</evidence>
<protein>
    <recommendedName>
        <fullName evidence="3">Carboxylic ester hydrolase</fullName>
        <ecNumber evidence="3">3.1.1.-</ecNumber>
    </recommendedName>
</protein>
<keyword evidence="2 3" id="KW-0378">Hydrolase</keyword>
<evidence type="ECO:0000256" key="3">
    <source>
        <dbReference type="RuleBase" id="RU361235"/>
    </source>
</evidence>
<dbReference type="InterPro" id="IPR050309">
    <property type="entry name" value="Type-B_Carboxylest/Lipase"/>
</dbReference>
<dbReference type="InterPro" id="IPR002018">
    <property type="entry name" value="CarbesteraseB"/>
</dbReference>
<dbReference type="InterPro" id="IPR029058">
    <property type="entry name" value="AB_hydrolase_fold"/>
</dbReference>
<dbReference type="Pfam" id="PF00135">
    <property type="entry name" value="COesterase"/>
    <property type="match status" value="1"/>
</dbReference>
<keyword evidence="7" id="KW-1185">Reference proteome</keyword>
<feature type="domain" description="Carboxylesterase type B" evidence="5">
    <location>
        <begin position="3"/>
        <end position="454"/>
    </location>
</feature>
<dbReference type="EC" id="3.1.1.-" evidence="3"/>
<dbReference type="EMBL" id="JBHSBI010000033">
    <property type="protein sequence ID" value="MFC4014245.1"/>
    <property type="molecule type" value="Genomic_DNA"/>
</dbReference>
<gene>
    <name evidence="6" type="ORF">ACFOY2_43960</name>
</gene>
<sequence>MHTIVETRQGPIQGCAEDGIGRFFGIPYAAPPVGALRWRPPDPAPGWTRVRQATEFGPICPQTAGAVFTPRASRQDEDCLYLNVWTATVDPQAKQPVMVWIHGGGYLGGGGCEDGTDGSALAGLGVTVVSFNYRLGAFGYLAHPDFGSNFGLQDQIAALQWVQQHITQFGGDPERVTVFGQSAGAHSVRTLLSSPSAAGLFHRAILQSGGGERFTFDAKQPGERTYAASQAFIAHLGGGGPQQLRQIPTEMVKQASHLFSGVIPKRGRVHTPANLAWMPVTDGDIVPADAGTRPPAPVPLLLGYTHNEARYFIKPGMLPYNRLLLWVLTKALAGPQARAVRSELATSAGSLYDRFDRAYTAAVFAEPLLATTERLLSSGHEFYCYRFDRVSPGAEKSDVRVQHTAELRYLFGTLTTDGYDDVDQQVSARIQAHWVAFARDGAPTADRSWPRYDDLARIAVIADTPGQGRIDDDPIAALIHLRRTRGPGVRSGRKFPSRPASGREKL</sequence>
<comment type="similarity">
    <text evidence="1 3">Belongs to the type-B carboxylesterase/lipase family.</text>
</comment>
<evidence type="ECO:0000256" key="2">
    <source>
        <dbReference type="ARBA" id="ARBA00022801"/>
    </source>
</evidence>
<dbReference type="Gene3D" id="3.40.50.1820">
    <property type="entry name" value="alpha/beta hydrolase"/>
    <property type="match status" value="1"/>
</dbReference>
<feature type="region of interest" description="Disordered" evidence="4">
    <location>
        <begin position="486"/>
        <end position="506"/>
    </location>
</feature>
<dbReference type="PANTHER" id="PTHR11559">
    <property type="entry name" value="CARBOXYLESTERASE"/>
    <property type="match status" value="1"/>
</dbReference>
<accession>A0ABV8GMW6</accession>
<evidence type="ECO:0000259" key="5">
    <source>
        <dbReference type="Pfam" id="PF00135"/>
    </source>
</evidence>